<organism evidence="1 2">
    <name type="scientific">Agromyces intestinalis</name>
    <dbReference type="NCBI Taxonomy" id="2592652"/>
    <lineage>
        <taxon>Bacteria</taxon>
        <taxon>Bacillati</taxon>
        <taxon>Actinomycetota</taxon>
        <taxon>Actinomycetes</taxon>
        <taxon>Micrococcales</taxon>
        <taxon>Microbacteriaceae</taxon>
        <taxon>Agromyces</taxon>
    </lineage>
</organism>
<protein>
    <recommendedName>
        <fullName evidence="3">Ribbon-helix-helix protein, CopG family</fullName>
    </recommendedName>
</protein>
<evidence type="ECO:0000313" key="1">
    <source>
        <dbReference type="EMBL" id="QEO15609.1"/>
    </source>
</evidence>
<dbReference type="EMBL" id="CP043505">
    <property type="protein sequence ID" value="QEO15609.1"/>
    <property type="molecule type" value="Genomic_DNA"/>
</dbReference>
<accession>A0A5C1YKF0</accession>
<evidence type="ECO:0008006" key="3">
    <source>
        <dbReference type="Google" id="ProtNLM"/>
    </source>
</evidence>
<dbReference type="Proteomes" id="UP000324678">
    <property type="component" value="Chromosome"/>
</dbReference>
<keyword evidence="2" id="KW-1185">Reference proteome</keyword>
<sequence length="74" mass="7718">MSTNSLAGTTRLDQPIPADLDRALNALVKASGFSKRSIVAEALRAHLVAHGVLPDSTPPIPPSLARGILAADRH</sequence>
<name>A0A5C1YKF0_9MICO</name>
<dbReference type="AlphaFoldDB" id="A0A5C1YKF0"/>
<proteinExistence type="predicted"/>
<evidence type="ECO:0000313" key="2">
    <source>
        <dbReference type="Proteomes" id="UP000324678"/>
    </source>
</evidence>
<dbReference type="RefSeq" id="WP_149161622.1">
    <property type="nucleotide sequence ID" value="NZ_CP043505.1"/>
</dbReference>
<gene>
    <name evidence="1" type="ORF">FLP10_15115</name>
</gene>
<reference evidence="1 2" key="1">
    <citation type="submission" date="2019-09" db="EMBL/GenBank/DDBJ databases">
        <title>Genome sequencing of strain KACC 19306.</title>
        <authorList>
            <person name="Heo J."/>
            <person name="Kim S.-J."/>
            <person name="Kim J.-S."/>
            <person name="Hong S.-B."/>
            <person name="Kwon S.-W."/>
        </authorList>
    </citation>
    <scope>NUCLEOTIDE SEQUENCE [LARGE SCALE GENOMIC DNA]</scope>
    <source>
        <strain evidence="1 2">KACC 19306</strain>
    </source>
</reference>
<dbReference type="KEGG" id="ail:FLP10_15115"/>